<comment type="caution">
    <text evidence="1">The sequence shown here is derived from an EMBL/GenBank/DDBJ whole genome shotgun (WGS) entry which is preliminary data.</text>
</comment>
<accession>A0ABU8U519</accession>
<dbReference type="Proteomes" id="UP001382904">
    <property type="component" value="Unassembled WGS sequence"/>
</dbReference>
<proteinExistence type="predicted"/>
<dbReference type="EMBL" id="JBBKAM010000002">
    <property type="protein sequence ID" value="MEJ8642992.1"/>
    <property type="molecule type" value="Genomic_DNA"/>
</dbReference>
<evidence type="ECO:0000313" key="1">
    <source>
        <dbReference type="EMBL" id="MEJ8642992.1"/>
    </source>
</evidence>
<gene>
    <name evidence="1" type="ORF">WKI68_19600</name>
</gene>
<name>A0ABU8U519_9ACTN</name>
<reference evidence="1 2" key="1">
    <citation type="submission" date="2024-03" db="EMBL/GenBank/DDBJ databases">
        <title>Novel Streptomyces species of biotechnological and ecological value are a feature of Machair soil.</title>
        <authorList>
            <person name="Prole J.R."/>
            <person name="Goodfellow M."/>
            <person name="Allenby N."/>
            <person name="Ward A.C."/>
        </authorList>
    </citation>
    <scope>NUCLEOTIDE SEQUENCE [LARGE SCALE GENOMIC DNA]</scope>
    <source>
        <strain evidence="1 2">MS1.HAVA.3</strain>
    </source>
</reference>
<keyword evidence="2" id="KW-1185">Reference proteome</keyword>
<sequence>MSVPGDKTRSVRWDRTGRVHDLGSLGGSYSEPSAINDRGTVVGRATDENGTWKAVRAPLGKKLGALPSQDFSARSVWVNNADVVVATVKDRSLRWSTTGTTELALLRGTGHTFVRGINDAGTSIGTSGEFAVTWDAQGRVTALPVPAGLDEADPVAVNAAGSVAGNVGSARTWPVQWRAVVWR</sequence>
<protein>
    <submittedName>
        <fullName evidence="1">Uncharacterized protein</fullName>
    </submittedName>
</protein>
<organism evidence="1 2">
    <name type="scientific">Streptomyces caledonius</name>
    <dbReference type="NCBI Taxonomy" id="3134107"/>
    <lineage>
        <taxon>Bacteria</taxon>
        <taxon>Bacillati</taxon>
        <taxon>Actinomycetota</taxon>
        <taxon>Actinomycetes</taxon>
        <taxon>Kitasatosporales</taxon>
        <taxon>Streptomycetaceae</taxon>
        <taxon>Streptomyces</taxon>
    </lineage>
</organism>
<evidence type="ECO:0000313" key="2">
    <source>
        <dbReference type="Proteomes" id="UP001382904"/>
    </source>
</evidence>